<evidence type="ECO:0000313" key="2">
    <source>
        <dbReference type="Proteomes" id="UP000308197"/>
    </source>
</evidence>
<dbReference type="InParanoid" id="A0A5C3PRQ8"/>
<protein>
    <submittedName>
        <fullName evidence="1">Uncharacterized protein</fullName>
    </submittedName>
</protein>
<dbReference type="AlphaFoldDB" id="A0A5C3PRQ8"/>
<accession>A0A5C3PRQ8</accession>
<sequence>MTLNFSLCSLHQPHHRRLRRGGSCPQQQNSLSRQPQPWYIHSLSTVSGVNMGGGKVAVMVSNTIHPPFTSSGTTRDRCYIIYVQSICSQLSVHVDDGDRRSDIKVPLWQADTSLQARRAHGHLADAHEHTVSVAETPTDAACGQGAASPEDSDAYLSRSLDSYWRKQEDAPGCFSPFTSRAIVACCLDTTSTGAAANLDVS</sequence>
<organism evidence="1 2">
    <name type="scientific">Polyporus arcularius HHB13444</name>
    <dbReference type="NCBI Taxonomy" id="1314778"/>
    <lineage>
        <taxon>Eukaryota</taxon>
        <taxon>Fungi</taxon>
        <taxon>Dikarya</taxon>
        <taxon>Basidiomycota</taxon>
        <taxon>Agaricomycotina</taxon>
        <taxon>Agaricomycetes</taxon>
        <taxon>Polyporales</taxon>
        <taxon>Polyporaceae</taxon>
        <taxon>Polyporus</taxon>
    </lineage>
</organism>
<dbReference type="Proteomes" id="UP000308197">
    <property type="component" value="Unassembled WGS sequence"/>
</dbReference>
<reference evidence="1 2" key="1">
    <citation type="journal article" date="2019" name="Nat. Ecol. Evol.">
        <title>Megaphylogeny resolves global patterns of mushroom evolution.</title>
        <authorList>
            <person name="Varga T."/>
            <person name="Krizsan K."/>
            <person name="Foldi C."/>
            <person name="Dima B."/>
            <person name="Sanchez-Garcia M."/>
            <person name="Sanchez-Ramirez S."/>
            <person name="Szollosi G.J."/>
            <person name="Szarkandi J.G."/>
            <person name="Papp V."/>
            <person name="Albert L."/>
            <person name="Andreopoulos W."/>
            <person name="Angelini C."/>
            <person name="Antonin V."/>
            <person name="Barry K.W."/>
            <person name="Bougher N.L."/>
            <person name="Buchanan P."/>
            <person name="Buyck B."/>
            <person name="Bense V."/>
            <person name="Catcheside P."/>
            <person name="Chovatia M."/>
            <person name="Cooper J."/>
            <person name="Damon W."/>
            <person name="Desjardin D."/>
            <person name="Finy P."/>
            <person name="Geml J."/>
            <person name="Haridas S."/>
            <person name="Hughes K."/>
            <person name="Justo A."/>
            <person name="Karasinski D."/>
            <person name="Kautmanova I."/>
            <person name="Kiss B."/>
            <person name="Kocsube S."/>
            <person name="Kotiranta H."/>
            <person name="LaButti K.M."/>
            <person name="Lechner B.E."/>
            <person name="Liimatainen K."/>
            <person name="Lipzen A."/>
            <person name="Lukacs Z."/>
            <person name="Mihaltcheva S."/>
            <person name="Morgado L.N."/>
            <person name="Niskanen T."/>
            <person name="Noordeloos M.E."/>
            <person name="Ohm R.A."/>
            <person name="Ortiz-Santana B."/>
            <person name="Ovrebo C."/>
            <person name="Racz N."/>
            <person name="Riley R."/>
            <person name="Savchenko A."/>
            <person name="Shiryaev A."/>
            <person name="Soop K."/>
            <person name="Spirin V."/>
            <person name="Szebenyi C."/>
            <person name="Tomsovsky M."/>
            <person name="Tulloss R.E."/>
            <person name="Uehling J."/>
            <person name="Grigoriev I.V."/>
            <person name="Vagvolgyi C."/>
            <person name="Papp T."/>
            <person name="Martin F.M."/>
            <person name="Miettinen O."/>
            <person name="Hibbett D.S."/>
            <person name="Nagy L.G."/>
        </authorList>
    </citation>
    <scope>NUCLEOTIDE SEQUENCE [LARGE SCALE GENOMIC DNA]</scope>
    <source>
        <strain evidence="1 2">HHB13444</strain>
    </source>
</reference>
<keyword evidence="2" id="KW-1185">Reference proteome</keyword>
<evidence type="ECO:0000313" key="1">
    <source>
        <dbReference type="EMBL" id="TFK92455.1"/>
    </source>
</evidence>
<dbReference type="EMBL" id="ML210998">
    <property type="protein sequence ID" value="TFK92455.1"/>
    <property type="molecule type" value="Genomic_DNA"/>
</dbReference>
<name>A0A5C3PRQ8_9APHY</name>
<gene>
    <name evidence="1" type="ORF">K466DRAFT_227984</name>
</gene>
<proteinExistence type="predicted"/>